<dbReference type="PROSITE" id="PS00018">
    <property type="entry name" value="EF_HAND_1"/>
    <property type="match status" value="2"/>
</dbReference>
<dbReference type="InterPro" id="IPR002048">
    <property type="entry name" value="EF_hand_dom"/>
</dbReference>
<evidence type="ECO:0000313" key="4">
    <source>
        <dbReference type="Proteomes" id="UP000246352"/>
    </source>
</evidence>
<evidence type="ECO:0000259" key="2">
    <source>
        <dbReference type="Pfam" id="PF13202"/>
    </source>
</evidence>
<dbReference type="Proteomes" id="UP000246352">
    <property type="component" value="Unassembled WGS sequence"/>
</dbReference>
<comment type="caution">
    <text evidence="3">The sequence shown here is derived from an EMBL/GenBank/DDBJ whole genome shotgun (WGS) entry which is preliminary data.</text>
</comment>
<dbReference type="InterPro" id="IPR011992">
    <property type="entry name" value="EF-hand-dom_pair"/>
</dbReference>
<name>A0A317PNX8_9HYPH</name>
<proteinExistence type="predicted"/>
<feature type="domain" description="EF-hand" evidence="2">
    <location>
        <begin position="72"/>
        <end position="90"/>
    </location>
</feature>
<dbReference type="OrthoDB" id="5470953at2"/>
<dbReference type="Gene3D" id="1.10.238.10">
    <property type="entry name" value="EF-hand"/>
    <property type="match status" value="1"/>
</dbReference>
<dbReference type="InterPro" id="IPR018247">
    <property type="entry name" value="EF_Hand_1_Ca_BS"/>
</dbReference>
<keyword evidence="1" id="KW-0732">Signal</keyword>
<gene>
    <name evidence="3" type="ORF">DFR52_103403</name>
</gene>
<dbReference type="Pfam" id="PF13202">
    <property type="entry name" value="EF-hand_5"/>
    <property type="match status" value="2"/>
</dbReference>
<sequence>MRTQTLLTAMLIGMATPAALAGPAADFRAADANGNRQLEFDEFRVFVDLRANGGNAQAKKVRLFKAYRLALGKVDYDGDGIVTGDELIRFDRANGKS</sequence>
<dbReference type="RefSeq" id="WP_146215613.1">
    <property type="nucleotide sequence ID" value="NZ_QGTR01000003.1"/>
</dbReference>
<accession>A0A317PNX8</accession>
<feature type="chain" id="PRO_5016403421" description="EF-hand domain-containing protein" evidence="1">
    <location>
        <begin position="22"/>
        <end position="97"/>
    </location>
</feature>
<dbReference type="AlphaFoldDB" id="A0A317PNX8"/>
<keyword evidence="4" id="KW-1185">Reference proteome</keyword>
<dbReference type="SUPFAM" id="SSF47473">
    <property type="entry name" value="EF-hand"/>
    <property type="match status" value="1"/>
</dbReference>
<reference evidence="3 4" key="1">
    <citation type="submission" date="2018-05" db="EMBL/GenBank/DDBJ databases">
        <title>Genomic Encyclopedia of Type Strains, Phase IV (KMG-IV): sequencing the most valuable type-strain genomes for metagenomic binning, comparative biology and taxonomic classification.</title>
        <authorList>
            <person name="Goeker M."/>
        </authorList>
    </citation>
    <scope>NUCLEOTIDE SEQUENCE [LARGE SCALE GENOMIC DNA]</scope>
    <source>
        <strain evidence="3 4">DSM 16791</strain>
    </source>
</reference>
<dbReference type="EMBL" id="QGTR01000003">
    <property type="protein sequence ID" value="PWW00201.1"/>
    <property type="molecule type" value="Genomic_DNA"/>
</dbReference>
<organism evidence="3 4">
    <name type="scientific">Hoeflea marina</name>
    <dbReference type="NCBI Taxonomy" id="274592"/>
    <lineage>
        <taxon>Bacteria</taxon>
        <taxon>Pseudomonadati</taxon>
        <taxon>Pseudomonadota</taxon>
        <taxon>Alphaproteobacteria</taxon>
        <taxon>Hyphomicrobiales</taxon>
        <taxon>Rhizobiaceae</taxon>
        <taxon>Hoeflea</taxon>
    </lineage>
</organism>
<evidence type="ECO:0000256" key="1">
    <source>
        <dbReference type="SAM" id="SignalP"/>
    </source>
</evidence>
<protein>
    <recommendedName>
        <fullName evidence="2">EF-hand domain-containing protein</fullName>
    </recommendedName>
</protein>
<feature type="signal peptide" evidence="1">
    <location>
        <begin position="1"/>
        <end position="21"/>
    </location>
</feature>
<dbReference type="GO" id="GO:0005509">
    <property type="term" value="F:calcium ion binding"/>
    <property type="evidence" value="ECO:0007669"/>
    <property type="project" value="InterPro"/>
</dbReference>
<evidence type="ECO:0000313" key="3">
    <source>
        <dbReference type="EMBL" id="PWW00201.1"/>
    </source>
</evidence>
<feature type="domain" description="EF-hand" evidence="2">
    <location>
        <begin position="26"/>
        <end position="47"/>
    </location>
</feature>